<sequence length="119" mass="13060">MLSLDAFSQNMGSAKKSSIHKEQIGQVQGEDVFRYSLQSKTGMQVELINYGAAITNIITPDKYGKMNSVVLGFDSLSQYAGNDNSLMGSTVGRVAIVFQTKNSLLTIKITRFLLIFTEV</sequence>
<keyword evidence="3" id="KW-0106">Calcium</keyword>
<dbReference type="InterPro" id="IPR008183">
    <property type="entry name" value="Aldose_1/G6P_1-epimerase"/>
</dbReference>
<proteinExistence type="predicted"/>
<dbReference type="Proteomes" id="UP000655016">
    <property type="component" value="Unassembled WGS sequence"/>
</dbReference>
<reference evidence="5" key="1">
    <citation type="journal article" date="2019" name="Int. J. Syst. Evol. Microbiol.">
        <title>The Global Catalogue of Microorganisms (GCM) 10K type strain sequencing project: providing services to taxonomists for standard genome sequencing and annotation.</title>
        <authorList>
            <consortium name="The Broad Institute Genomics Platform"/>
            <consortium name="The Broad Institute Genome Sequencing Center for Infectious Disease"/>
            <person name="Wu L."/>
            <person name="Ma J."/>
        </authorList>
    </citation>
    <scope>NUCLEOTIDE SEQUENCE [LARGE SCALE GENOMIC DNA]</scope>
    <source>
        <strain evidence="5">CGMCC 1.16060</strain>
    </source>
</reference>
<organism evidence="4 5">
    <name type="scientific">Flavobacterium limi</name>
    <dbReference type="NCBI Taxonomy" id="2045105"/>
    <lineage>
        <taxon>Bacteria</taxon>
        <taxon>Pseudomonadati</taxon>
        <taxon>Bacteroidota</taxon>
        <taxon>Flavobacteriia</taxon>
        <taxon>Flavobacteriales</taxon>
        <taxon>Flavobacteriaceae</taxon>
        <taxon>Flavobacterium</taxon>
    </lineage>
</organism>
<name>A0ABQ1UM59_9FLAO</name>
<dbReference type="PANTHER" id="PTHR10091">
    <property type="entry name" value="ALDOSE-1-EPIMERASE"/>
    <property type="match status" value="1"/>
</dbReference>
<evidence type="ECO:0008006" key="6">
    <source>
        <dbReference type="Google" id="ProtNLM"/>
    </source>
</evidence>
<evidence type="ECO:0000256" key="3">
    <source>
        <dbReference type="ARBA" id="ARBA00022837"/>
    </source>
</evidence>
<evidence type="ECO:0000313" key="5">
    <source>
        <dbReference type="Proteomes" id="UP000655016"/>
    </source>
</evidence>
<dbReference type="Pfam" id="PF01263">
    <property type="entry name" value="Aldose_epim"/>
    <property type="match status" value="1"/>
</dbReference>
<comment type="caution">
    <text evidence="4">The sequence shown here is derived from an EMBL/GenBank/DDBJ whole genome shotgun (WGS) entry which is preliminary data.</text>
</comment>
<comment type="cofactor">
    <cofactor evidence="1">
        <name>Ca(2+)</name>
        <dbReference type="ChEBI" id="CHEBI:29108"/>
    </cofactor>
</comment>
<accession>A0ABQ1UM59</accession>
<comment type="subunit">
    <text evidence="2">Monomer.</text>
</comment>
<dbReference type="Gene3D" id="2.70.98.10">
    <property type="match status" value="1"/>
</dbReference>
<dbReference type="InterPro" id="IPR011013">
    <property type="entry name" value="Gal_mutarotase_sf_dom"/>
</dbReference>
<evidence type="ECO:0000313" key="4">
    <source>
        <dbReference type="EMBL" id="GGF22108.1"/>
    </source>
</evidence>
<protein>
    <recommendedName>
        <fullName evidence="6">Galactose mutarotase</fullName>
    </recommendedName>
</protein>
<keyword evidence="5" id="KW-1185">Reference proteome</keyword>
<evidence type="ECO:0000256" key="1">
    <source>
        <dbReference type="ARBA" id="ARBA00001913"/>
    </source>
</evidence>
<dbReference type="EMBL" id="BMKP01000008">
    <property type="protein sequence ID" value="GGF22108.1"/>
    <property type="molecule type" value="Genomic_DNA"/>
</dbReference>
<dbReference type="SUPFAM" id="SSF74650">
    <property type="entry name" value="Galactose mutarotase-like"/>
    <property type="match status" value="1"/>
</dbReference>
<dbReference type="InterPro" id="IPR014718">
    <property type="entry name" value="GH-type_carb-bd"/>
</dbReference>
<dbReference type="PANTHER" id="PTHR10091:SF0">
    <property type="entry name" value="GALACTOSE MUTAROTASE"/>
    <property type="match status" value="1"/>
</dbReference>
<evidence type="ECO:0000256" key="2">
    <source>
        <dbReference type="ARBA" id="ARBA00011245"/>
    </source>
</evidence>
<gene>
    <name evidence="4" type="ORF">GCM10011518_34100</name>
</gene>